<evidence type="ECO:0000256" key="3">
    <source>
        <dbReference type="ARBA" id="ARBA00022729"/>
    </source>
</evidence>
<dbReference type="InterPro" id="IPR023614">
    <property type="entry name" value="Porin_dom_sf"/>
</dbReference>
<proteinExistence type="inferred from homology"/>
<dbReference type="Proteomes" id="UP001212189">
    <property type="component" value="Chromosome"/>
</dbReference>
<name>A0AAE9VT02_9GAMM</name>
<evidence type="ECO:0000256" key="1">
    <source>
        <dbReference type="ARBA" id="ARBA00009075"/>
    </source>
</evidence>
<feature type="chain" id="PRO_5041940291" evidence="4">
    <location>
        <begin position="29"/>
        <end position="437"/>
    </location>
</feature>
<dbReference type="KEGG" id="dce:O6P33_08525"/>
<reference evidence="5 6" key="1">
    <citation type="submission" date="2022-12" db="EMBL/GenBank/DDBJ databases">
        <title>Coexistence and Characterization of a Novel Tigecycline Resistance gene tet(X) variant and blaNDM-1 in a Pseudomonas caeni Isolate of Chicken Origin.</title>
        <authorList>
            <person name="Lu X."/>
            <person name="Zhang L."/>
            <person name="Li R."/>
            <person name="Wang Z."/>
        </authorList>
    </citation>
    <scope>NUCLEOTIDE SEQUENCE [LARGE SCALE GENOMIC DNA]</scope>
    <source>
        <strain evidence="5 6">CE14</strain>
    </source>
</reference>
<evidence type="ECO:0000313" key="5">
    <source>
        <dbReference type="EMBL" id="WBE24421.1"/>
    </source>
</evidence>
<keyword evidence="3 4" id="KW-0732">Signal</keyword>
<dbReference type="Pfam" id="PF03573">
    <property type="entry name" value="OprD"/>
    <property type="match status" value="1"/>
</dbReference>
<dbReference type="PANTHER" id="PTHR34596:SF2">
    <property type="entry name" value="CHITOPORIN"/>
    <property type="match status" value="1"/>
</dbReference>
<dbReference type="GO" id="GO:0016020">
    <property type="term" value="C:membrane"/>
    <property type="evidence" value="ECO:0007669"/>
    <property type="project" value="InterPro"/>
</dbReference>
<evidence type="ECO:0000256" key="4">
    <source>
        <dbReference type="SAM" id="SignalP"/>
    </source>
</evidence>
<dbReference type="Gene3D" id="2.40.160.10">
    <property type="entry name" value="Porin"/>
    <property type="match status" value="1"/>
</dbReference>
<dbReference type="InterPro" id="IPR005318">
    <property type="entry name" value="OM_porin_bac"/>
</dbReference>
<dbReference type="PANTHER" id="PTHR34596">
    <property type="entry name" value="CHITOPORIN"/>
    <property type="match status" value="1"/>
</dbReference>
<organism evidence="5 6">
    <name type="scientific">Denitrificimonas caeni</name>
    <dbReference type="NCBI Taxonomy" id="521720"/>
    <lineage>
        <taxon>Bacteria</taxon>
        <taxon>Pseudomonadati</taxon>
        <taxon>Pseudomonadota</taxon>
        <taxon>Gammaproteobacteria</taxon>
        <taxon>Pseudomonadales</taxon>
        <taxon>Pseudomonadaceae</taxon>
        <taxon>Denitrificimonas</taxon>
    </lineage>
</organism>
<evidence type="ECO:0000256" key="2">
    <source>
        <dbReference type="ARBA" id="ARBA00022448"/>
    </source>
</evidence>
<dbReference type="RefSeq" id="WP_269817364.1">
    <property type="nucleotide sequence ID" value="NZ_CP114976.1"/>
</dbReference>
<keyword evidence="2" id="KW-0813">Transport</keyword>
<sequence>MNFSPIARAITLATAGSVLLAVPTLASAAFIEDSTANLGFRNLYMNQDTRHVENTPQNKNANKTKEEWSQAFILDYKSGFTEGTIGVGVDIYAATAIKLDSGPYRTPDSFPQRSNGKSVDNFGKLGGTFKAKVSETVLQVGTLKPRLPMLQANLEGRILPQLFTGGMITSNEINGLTATLGHIDRVNQRASTNRERMEMNVLGKGLVDKKTGEPVTGKTRGNYTSNSFDLANLNYKWNDQLSTGYSFGRLEDLYKQHIINAVYVLPLGDQRSLRTDVRASRSTSDGDVRVDNKAFSGMVTYNFGFNKLGLGYQKMTGDTGYAYVQGSDPFLVNYVANREFGAKDEKSWQVRHDYNFAGLGIPGLTMFNRYVKGTGADLGRNKPEGREWERDFDISYAFQEGALKNFNVRWRNSTVRSNINKDLDDNRLILAYTLPLL</sequence>
<keyword evidence="6" id="KW-1185">Reference proteome</keyword>
<dbReference type="AlphaFoldDB" id="A0AAE9VT02"/>
<dbReference type="EMBL" id="CP114976">
    <property type="protein sequence ID" value="WBE24421.1"/>
    <property type="molecule type" value="Genomic_DNA"/>
</dbReference>
<protein>
    <submittedName>
        <fullName evidence="5">OprD family porin</fullName>
    </submittedName>
</protein>
<feature type="signal peptide" evidence="4">
    <location>
        <begin position="1"/>
        <end position="28"/>
    </location>
</feature>
<accession>A0AAE9VT02</accession>
<dbReference type="GO" id="GO:0015288">
    <property type="term" value="F:porin activity"/>
    <property type="evidence" value="ECO:0007669"/>
    <property type="project" value="TreeGrafter"/>
</dbReference>
<evidence type="ECO:0000313" key="6">
    <source>
        <dbReference type="Proteomes" id="UP001212189"/>
    </source>
</evidence>
<gene>
    <name evidence="5" type="ORF">O6P33_08525</name>
</gene>
<comment type="similarity">
    <text evidence="1">Belongs to the outer membrane porin (Opr) (TC 1.B.25) family.</text>
</comment>